<sequence>MAGRVQLIRSVIQGMMMHTISVYSWPLSLIKDIERCMRNFIWNGDVNQRKLVTVAWHRVCTPCNEGGLGLRSLSKLNETNNLKLCSELSQSNLQWAKFLRHRVFKGSKPISYHIFSSNWSSVKNNLQEVYYNSSWQIGNGEEINFWLDPWCGEPLVLSLAIPSQMHYLLKAKVKDFIEDQSWKIPKCMLLAYPNLQNLVDSITIPLSEKDDKLL</sequence>
<gene>
    <name evidence="1" type="ORF">A2U01_0011941</name>
</gene>
<protein>
    <submittedName>
        <fullName evidence="1">Putative ribonuclease H protein</fullName>
    </submittedName>
</protein>
<dbReference type="PANTHER" id="PTHR33116:SF80">
    <property type="entry name" value="REVERSE TRANSCRIPTASE ZINC-BINDING DOMAIN-CONTAINING PROTEIN"/>
    <property type="match status" value="1"/>
</dbReference>
<evidence type="ECO:0000313" key="2">
    <source>
        <dbReference type="Proteomes" id="UP000265520"/>
    </source>
</evidence>
<dbReference type="Proteomes" id="UP000265520">
    <property type="component" value="Unassembled WGS sequence"/>
</dbReference>
<keyword evidence="2" id="KW-1185">Reference proteome</keyword>
<accession>A0A392MU28</accession>
<evidence type="ECO:0000313" key="1">
    <source>
        <dbReference type="EMBL" id="MCH91017.1"/>
    </source>
</evidence>
<dbReference type="AlphaFoldDB" id="A0A392MU28"/>
<name>A0A392MU28_9FABA</name>
<dbReference type="EMBL" id="LXQA010019506">
    <property type="protein sequence ID" value="MCH91017.1"/>
    <property type="molecule type" value="Genomic_DNA"/>
</dbReference>
<reference evidence="1 2" key="1">
    <citation type="journal article" date="2018" name="Front. Plant Sci.">
        <title>Red Clover (Trifolium pratense) and Zigzag Clover (T. medium) - A Picture of Genomic Similarities and Differences.</title>
        <authorList>
            <person name="Dluhosova J."/>
            <person name="Istvanek J."/>
            <person name="Nedelnik J."/>
            <person name="Repkova J."/>
        </authorList>
    </citation>
    <scope>NUCLEOTIDE SEQUENCE [LARGE SCALE GENOMIC DNA]</scope>
    <source>
        <strain evidence="2">cv. 10/8</strain>
        <tissue evidence="1">Leaf</tissue>
    </source>
</reference>
<dbReference type="PANTHER" id="PTHR33116">
    <property type="entry name" value="REVERSE TRANSCRIPTASE ZINC-BINDING DOMAIN-CONTAINING PROTEIN-RELATED-RELATED"/>
    <property type="match status" value="1"/>
</dbReference>
<comment type="caution">
    <text evidence="1">The sequence shown here is derived from an EMBL/GenBank/DDBJ whole genome shotgun (WGS) entry which is preliminary data.</text>
</comment>
<proteinExistence type="predicted"/>
<organism evidence="1 2">
    <name type="scientific">Trifolium medium</name>
    <dbReference type="NCBI Taxonomy" id="97028"/>
    <lineage>
        <taxon>Eukaryota</taxon>
        <taxon>Viridiplantae</taxon>
        <taxon>Streptophyta</taxon>
        <taxon>Embryophyta</taxon>
        <taxon>Tracheophyta</taxon>
        <taxon>Spermatophyta</taxon>
        <taxon>Magnoliopsida</taxon>
        <taxon>eudicotyledons</taxon>
        <taxon>Gunneridae</taxon>
        <taxon>Pentapetalae</taxon>
        <taxon>rosids</taxon>
        <taxon>fabids</taxon>
        <taxon>Fabales</taxon>
        <taxon>Fabaceae</taxon>
        <taxon>Papilionoideae</taxon>
        <taxon>50 kb inversion clade</taxon>
        <taxon>NPAAA clade</taxon>
        <taxon>Hologalegina</taxon>
        <taxon>IRL clade</taxon>
        <taxon>Trifolieae</taxon>
        <taxon>Trifolium</taxon>
    </lineage>
</organism>